<dbReference type="PANTHER" id="PTHR43564:SF2">
    <property type="entry name" value="BLR6059 PROTEIN"/>
    <property type="match status" value="1"/>
</dbReference>
<dbReference type="KEGG" id="bfo:118424934"/>
<evidence type="ECO:0000256" key="4">
    <source>
        <dbReference type="SAM" id="SignalP"/>
    </source>
</evidence>
<feature type="compositionally biased region" description="Low complexity" evidence="3">
    <location>
        <begin position="778"/>
        <end position="791"/>
    </location>
</feature>
<dbReference type="InterPro" id="IPR003591">
    <property type="entry name" value="Leu-rich_rpt_typical-subtyp"/>
</dbReference>
<name>A0A9J7LUN4_BRAFL</name>
<keyword evidence="5" id="KW-1185">Reference proteome</keyword>
<keyword evidence="2" id="KW-0677">Repeat</keyword>
<evidence type="ECO:0000256" key="3">
    <source>
        <dbReference type="SAM" id="MobiDB-lite"/>
    </source>
</evidence>
<feature type="compositionally biased region" description="Polar residues" evidence="3">
    <location>
        <begin position="807"/>
        <end position="836"/>
    </location>
</feature>
<accession>A0A9J7LUN4</accession>
<dbReference type="OrthoDB" id="10075245at2759"/>
<feature type="compositionally biased region" description="Basic and acidic residues" evidence="3">
    <location>
        <begin position="703"/>
        <end position="715"/>
    </location>
</feature>
<keyword evidence="1" id="KW-0433">Leucine-rich repeat</keyword>
<feature type="region of interest" description="Disordered" evidence="3">
    <location>
        <begin position="684"/>
        <end position="727"/>
    </location>
</feature>
<dbReference type="AlphaFoldDB" id="A0A9J7LUN4"/>
<evidence type="ECO:0000256" key="2">
    <source>
        <dbReference type="ARBA" id="ARBA00022737"/>
    </source>
</evidence>
<gene>
    <name evidence="6" type="primary">LOC118424934</name>
</gene>
<feature type="compositionally biased region" description="Low complexity" evidence="3">
    <location>
        <begin position="895"/>
        <end position="908"/>
    </location>
</feature>
<reference evidence="6" key="2">
    <citation type="submission" date="2025-08" db="UniProtKB">
        <authorList>
            <consortium name="RefSeq"/>
        </authorList>
    </citation>
    <scope>IDENTIFICATION</scope>
    <source>
        <strain evidence="6">S238N-H82</strain>
        <tissue evidence="6">Testes</tissue>
    </source>
</reference>
<evidence type="ECO:0000313" key="5">
    <source>
        <dbReference type="Proteomes" id="UP000001554"/>
    </source>
</evidence>
<dbReference type="SMART" id="SM00369">
    <property type="entry name" value="LRR_TYP"/>
    <property type="match status" value="6"/>
</dbReference>
<proteinExistence type="predicted"/>
<dbReference type="InterPro" id="IPR032675">
    <property type="entry name" value="LRR_dom_sf"/>
</dbReference>
<evidence type="ECO:0000256" key="1">
    <source>
        <dbReference type="ARBA" id="ARBA00022614"/>
    </source>
</evidence>
<organism evidence="5 6">
    <name type="scientific">Branchiostoma floridae</name>
    <name type="common">Florida lancelet</name>
    <name type="synonym">Amphioxus</name>
    <dbReference type="NCBI Taxonomy" id="7739"/>
    <lineage>
        <taxon>Eukaryota</taxon>
        <taxon>Metazoa</taxon>
        <taxon>Chordata</taxon>
        <taxon>Cephalochordata</taxon>
        <taxon>Leptocardii</taxon>
        <taxon>Amphioxiformes</taxon>
        <taxon>Branchiostomatidae</taxon>
        <taxon>Branchiostoma</taxon>
    </lineage>
</organism>
<keyword evidence="4" id="KW-0732">Signal</keyword>
<evidence type="ECO:0000313" key="6">
    <source>
        <dbReference type="RefSeq" id="XP_035689632.1"/>
    </source>
</evidence>
<dbReference type="GeneID" id="118424934"/>
<reference evidence="5" key="1">
    <citation type="journal article" date="2020" name="Nat. Ecol. Evol.">
        <title>Deeply conserved synteny resolves early events in vertebrate evolution.</title>
        <authorList>
            <person name="Simakov O."/>
            <person name="Marletaz F."/>
            <person name="Yue J.X."/>
            <person name="O'Connell B."/>
            <person name="Jenkins J."/>
            <person name="Brandt A."/>
            <person name="Calef R."/>
            <person name="Tung C.H."/>
            <person name="Huang T.K."/>
            <person name="Schmutz J."/>
            <person name="Satoh N."/>
            <person name="Yu J.K."/>
            <person name="Putnam N.H."/>
            <person name="Green R.E."/>
            <person name="Rokhsar D.S."/>
        </authorList>
    </citation>
    <scope>NUCLEOTIDE SEQUENCE [LARGE SCALE GENOMIC DNA]</scope>
    <source>
        <strain evidence="5">S238N-H82</strain>
    </source>
</reference>
<sequence>MAAKWVLRLYLVLAVRLVVPCVEAGDWQHCQNVSPLRCSVGDSRNGESKYRYDIGKYQSRWKPSSFDSYQGPFDNIYLYPTSMVCYDCAGNRSVSSSSVTGEVLSVTLRPSLLDTTVLVMVDHNVGTLTSGDTTAVSKLPCGSDCKLWFVNCNITTIEVGALAKLPQVKTLVIWQNNLETLRSGTFEGMEGVKELVLIENNMTCIEAGAFDGLPLLRFLYLVDNQILTMAPGMLRGLQLDWLDVSANSIWYIAPGVLQGALSVRHVYIVENKLQSVSVGMFAELGNMHNLHLEYNEISWIADGAFHSNQRLVVLNLAGNKLTFLSGLWFKPAKLGKVNLKGNAIAAAYPGREDLAGWDIRIPYNPLRCTCANAGLYGHLWRRWKVTGRHPWHSGIFISTLCPAWSLTEKSPVQVNVSALPCPAPFVEIVNVEQNHESQEYEAVGNVYWEDMPRVSWAFADGSEYSMNITYNTNTTTHANLTIGNLTVTVGTYLRGEGWTKCKKKNLAIRDPQKWKVCSNYLGKSSFKLWLEGTGPLAFRNTLCTASSESGSYTTSFEVPNNTHLTHSHTTQQPATTVLPLVITQHHTTTRQTTEPSLMISTSMSVERDNNAVWYISVAAIAGLLLVRKVVCKCFRCLRVKLCPTVRQDNAQQSHGVRAVTACSNWPLDSHDSLDGSVISPYAEGRFDDHDSLDGSEISPYAEGRLEDHDSLRDTDSSGSSDAVPYGQGALNTAYEERSSYENTNAENSNMSDQNCYQQHSSILPDPGAIQSSFYQQRSSYENTSTENSNVSDQNCYQHPSILPDPGATQSSAYQQHSSYENVSTENSNMSDQNCYQHPSILPDPGAIQSSFYQQRSSYENTSTENSNVSDQNCYQHPLTLSDPVATQSSAYQQRSSYENTSTENSNMSDQNCYQRPSILPDPGATQSSAYQQRTPFDSIRPGHYSVLCLPAA</sequence>
<dbReference type="SUPFAM" id="SSF52058">
    <property type="entry name" value="L domain-like"/>
    <property type="match status" value="1"/>
</dbReference>
<feature type="chain" id="PRO_5039914847" evidence="4">
    <location>
        <begin position="25"/>
        <end position="952"/>
    </location>
</feature>
<dbReference type="InterPro" id="IPR001611">
    <property type="entry name" value="Leu-rich_rpt"/>
</dbReference>
<dbReference type="Proteomes" id="UP000001554">
    <property type="component" value="Chromosome 10"/>
</dbReference>
<feature type="signal peptide" evidence="4">
    <location>
        <begin position="1"/>
        <end position="24"/>
    </location>
</feature>
<dbReference type="RefSeq" id="XP_035689632.1">
    <property type="nucleotide sequence ID" value="XM_035833739.1"/>
</dbReference>
<dbReference type="Pfam" id="PF13855">
    <property type="entry name" value="LRR_8"/>
    <property type="match status" value="2"/>
</dbReference>
<dbReference type="PROSITE" id="PS51450">
    <property type="entry name" value="LRR"/>
    <property type="match status" value="1"/>
</dbReference>
<dbReference type="Gene3D" id="3.80.10.10">
    <property type="entry name" value="Ribonuclease Inhibitor"/>
    <property type="match status" value="2"/>
</dbReference>
<protein>
    <submittedName>
        <fullName evidence="6">Uncharacterized protein LOC118424934</fullName>
    </submittedName>
</protein>
<feature type="region of interest" description="Disordered" evidence="3">
    <location>
        <begin position="888"/>
        <end position="930"/>
    </location>
</feature>
<feature type="compositionally biased region" description="Low complexity" evidence="3">
    <location>
        <begin position="856"/>
        <end position="869"/>
    </location>
</feature>
<feature type="compositionally biased region" description="Polar residues" evidence="3">
    <location>
        <begin position="741"/>
        <end position="761"/>
    </location>
</feature>
<dbReference type="PANTHER" id="PTHR43564">
    <property type="entry name" value="KYNURENINE FORMAMIDASE-LIKE PROTEIN"/>
    <property type="match status" value="1"/>
</dbReference>
<feature type="region of interest" description="Disordered" evidence="3">
    <location>
        <begin position="741"/>
        <end position="876"/>
    </location>
</feature>